<feature type="transmembrane region" description="Helical" evidence="8">
    <location>
        <begin position="597"/>
        <end position="617"/>
    </location>
</feature>
<dbReference type="SUPFAM" id="SSF53850">
    <property type="entry name" value="Periplasmic binding protein-like II"/>
    <property type="match status" value="1"/>
</dbReference>
<evidence type="ECO:0000256" key="2">
    <source>
        <dbReference type="ARBA" id="ARBA00022475"/>
    </source>
</evidence>
<keyword evidence="4 8" id="KW-1133">Transmembrane helix</keyword>
<evidence type="ECO:0000256" key="7">
    <source>
        <dbReference type="ARBA" id="ARBA00023180"/>
    </source>
</evidence>
<evidence type="ECO:0000256" key="9">
    <source>
        <dbReference type="SAM" id="SignalP"/>
    </source>
</evidence>
<feature type="chain" id="PRO_5038601737" evidence="9">
    <location>
        <begin position="25"/>
        <end position="657"/>
    </location>
</feature>
<keyword evidence="9" id="KW-0732">Signal</keyword>
<dbReference type="AlphaFoldDB" id="A0A6J1T5J8"/>
<evidence type="ECO:0000313" key="10">
    <source>
        <dbReference type="Proteomes" id="UP000504606"/>
    </source>
</evidence>
<gene>
    <name evidence="11" type="primary">LOC113211670</name>
</gene>
<accession>A0A6J1T5J8</accession>
<organism evidence="10 11">
    <name type="scientific">Frankliniella occidentalis</name>
    <name type="common">Western flower thrips</name>
    <name type="synonym">Euthrips occidentalis</name>
    <dbReference type="NCBI Taxonomy" id="133901"/>
    <lineage>
        <taxon>Eukaryota</taxon>
        <taxon>Metazoa</taxon>
        <taxon>Ecdysozoa</taxon>
        <taxon>Arthropoda</taxon>
        <taxon>Hexapoda</taxon>
        <taxon>Insecta</taxon>
        <taxon>Pterygota</taxon>
        <taxon>Neoptera</taxon>
        <taxon>Paraneoptera</taxon>
        <taxon>Thysanoptera</taxon>
        <taxon>Terebrantia</taxon>
        <taxon>Thripoidea</taxon>
        <taxon>Thripidae</taxon>
        <taxon>Frankliniella</taxon>
    </lineage>
</organism>
<dbReference type="PANTHER" id="PTHR42643:SF32">
    <property type="entry name" value="IONOTROPIC RECEPTOR 31A, ISOFORM C-RELATED"/>
    <property type="match status" value="1"/>
</dbReference>
<dbReference type="Proteomes" id="UP000504606">
    <property type="component" value="Unplaced"/>
</dbReference>
<feature type="signal peptide" evidence="9">
    <location>
        <begin position="1"/>
        <end position="24"/>
    </location>
</feature>
<reference evidence="11" key="1">
    <citation type="submission" date="2025-08" db="UniProtKB">
        <authorList>
            <consortium name="RefSeq"/>
        </authorList>
    </citation>
    <scope>IDENTIFICATION</scope>
    <source>
        <tissue evidence="11">Whole organism</tissue>
    </source>
</reference>
<keyword evidence="6" id="KW-0675">Receptor</keyword>
<dbReference type="GO" id="GO:0005886">
    <property type="term" value="C:plasma membrane"/>
    <property type="evidence" value="ECO:0007669"/>
    <property type="project" value="UniProtKB-SubCell"/>
</dbReference>
<evidence type="ECO:0000256" key="1">
    <source>
        <dbReference type="ARBA" id="ARBA00004651"/>
    </source>
</evidence>
<evidence type="ECO:0000256" key="3">
    <source>
        <dbReference type="ARBA" id="ARBA00022692"/>
    </source>
</evidence>
<keyword evidence="7" id="KW-0325">Glycoprotein</keyword>
<evidence type="ECO:0000256" key="8">
    <source>
        <dbReference type="SAM" id="Phobius"/>
    </source>
</evidence>
<dbReference type="InterPro" id="IPR052192">
    <property type="entry name" value="Insect_Ionotropic_Sensory_Rcpt"/>
</dbReference>
<evidence type="ECO:0000256" key="5">
    <source>
        <dbReference type="ARBA" id="ARBA00023136"/>
    </source>
</evidence>
<dbReference type="PANTHER" id="PTHR42643">
    <property type="entry name" value="IONOTROPIC RECEPTOR 20A-RELATED"/>
    <property type="match status" value="1"/>
</dbReference>
<keyword evidence="10" id="KW-1185">Reference proteome</keyword>
<evidence type="ECO:0000313" key="11">
    <source>
        <dbReference type="RefSeq" id="XP_026285906.2"/>
    </source>
</evidence>
<evidence type="ECO:0000256" key="4">
    <source>
        <dbReference type="ARBA" id="ARBA00022989"/>
    </source>
</evidence>
<name>A0A6J1T5J8_FRAOC</name>
<evidence type="ECO:0000256" key="6">
    <source>
        <dbReference type="ARBA" id="ARBA00023170"/>
    </source>
</evidence>
<protein>
    <submittedName>
        <fullName evidence="11">Uncharacterized protein LOC113211670 isoform X1</fullName>
    </submittedName>
</protein>
<dbReference type="OrthoDB" id="6424337at2759"/>
<keyword evidence="2" id="KW-1003">Cell membrane</keyword>
<sequence>MVPGPRRAAAVAVLVLAAAGHLAGEDVAALAADLFAARGVRAVLVALRAGGPATFGVYRALSSDGRFQVSQTVGSTTVAHVLDTSERPYVGVVLEAGEPPPWFDPGDRAWFNGSYVWLVVDGDAAARTASWALRLDSEVFLAAQDDGDRAWRVDEVFRVNAEDAAVRRPFASWSPAGGLVAADPELAVAPVSSPGGDPLADRRTQFRRVLAGPRQLRVESSVYCEAKTGKDLMERVLDLPTDEVMKHFNHLSIATFTIMANTFDRFNMSVRHHEHLISGELAAPPSGHFSGACGNVQRGVDDVVVTGLLMSDGRLQVFKYSATTYHFRSACLFLADGSLGSVDALLTPFTLLAWLAVGGVALAGMVLHKCFRHVEGDRIDWSESLLSTVGMFTGQGFASSGSWVSCQGLLIVSEVLFMLLDGYYNSTIVKSLLRPPPPSVRNVHDLLDSNYPVALNDWWLTVRNFQNASPGLQRDLYEKKIRPPVGLGYFPPSGLYKVLLRPLHAIIGSEESVYKSTEPLTASQACRLHELDVNPPQHIAPLVGRHCAFTELLFAGVLLQRERGVWQRVRFKWRQRRARCSGGGAHGEGDPIGLEPVLPLIALMVGGLLATAVVAVLERVAHRRSQRTRGAASSARSPGSVEDAVAGTTASLARFAS</sequence>
<dbReference type="GeneID" id="113211670"/>
<comment type="subcellular location">
    <subcellularLocation>
        <location evidence="1">Cell membrane</location>
        <topology evidence="1">Multi-pass membrane protein</topology>
    </subcellularLocation>
</comment>
<proteinExistence type="predicted"/>
<keyword evidence="3 8" id="KW-0812">Transmembrane</keyword>
<dbReference type="RefSeq" id="XP_026285906.2">
    <property type="nucleotide sequence ID" value="XM_026430121.2"/>
</dbReference>
<dbReference type="KEGG" id="foc:113211670"/>
<keyword evidence="5 8" id="KW-0472">Membrane</keyword>